<dbReference type="GO" id="GO:0048046">
    <property type="term" value="C:apoplast"/>
    <property type="evidence" value="ECO:0007669"/>
    <property type="project" value="UniProtKB-SubCell"/>
</dbReference>
<reference evidence="7" key="1">
    <citation type="submission" date="2016-06" db="EMBL/GenBank/DDBJ databases">
        <title>Parallel loss of symbiosis genes in relatives of nitrogen-fixing non-legume Parasponia.</title>
        <authorList>
            <person name="Van Velzen R."/>
            <person name="Holmer R."/>
            <person name="Bu F."/>
            <person name="Rutten L."/>
            <person name="Van Zeijl A."/>
            <person name="Liu W."/>
            <person name="Santuari L."/>
            <person name="Cao Q."/>
            <person name="Sharma T."/>
            <person name="Shen D."/>
            <person name="Roswanjaya Y."/>
            <person name="Wardhani T."/>
            <person name="Kalhor M.S."/>
            <person name="Jansen J."/>
            <person name="Van den Hoogen J."/>
            <person name="Gungor B."/>
            <person name="Hartog M."/>
            <person name="Hontelez J."/>
            <person name="Verver J."/>
            <person name="Yang W.-C."/>
            <person name="Schijlen E."/>
            <person name="Repin R."/>
            <person name="Schilthuizen M."/>
            <person name="Schranz E."/>
            <person name="Heidstra R."/>
            <person name="Miyata K."/>
            <person name="Fedorova E."/>
            <person name="Kohlen W."/>
            <person name="Bisseling T."/>
            <person name="Smit S."/>
            <person name="Geurts R."/>
        </authorList>
    </citation>
    <scope>NUCLEOTIDE SEQUENCE [LARGE SCALE GENOMIC DNA]</scope>
    <source>
        <strain evidence="7">cv. WU1-14</strain>
    </source>
</reference>
<dbReference type="AlphaFoldDB" id="A0A2P5BF29"/>
<evidence type="ECO:0000256" key="3">
    <source>
        <dbReference type="ARBA" id="ARBA00022525"/>
    </source>
</evidence>
<dbReference type="EMBL" id="JXTB01000295">
    <property type="protein sequence ID" value="PON47394.1"/>
    <property type="molecule type" value="Genomic_DNA"/>
</dbReference>
<evidence type="ECO:0000256" key="5">
    <source>
        <dbReference type="ARBA" id="ARBA00023591"/>
    </source>
</evidence>
<keyword evidence="7" id="KW-1185">Reference proteome</keyword>
<feature type="non-terminal residue" evidence="6">
    <location>
        <position position="1"/>
    </location>
</feature>
<dbReference type="Proteomes" id="UP000237105">
    <property type="component" value="Unassembled WGS sequence"/>
</dbReference>
<comment type="subcellular location">
    <subcellularLocation>
        <location evidence="1">Secreted</location>
        <location evidence="1">Extracellular space</location>
        <location evidence="1">Apoplast</location>
    </subcellularLocation>
</comment>
<dbReference type="OrthoDB" id="2017091at2759"/>
<keyword evidence="3" id="KW-0964">Secreted</keyword>
<dbReference type="PANTHER" id="PTHR31279:SF73">
    <property type="entry name" value="OS10G0376400 PROTEIN"/>
    <property type="match status" value="1"/>
</dbReference>
<sequence length="55" mass="5752">ACPDVYGKKAYPGYAGEVLVDSSTGASYNSVSVNGQKYLLTSLFDPTSSQCSIIV</sequence>
<comment type="similarity">
    <text evidence="5">Belongs to the EXORDIUM family.</text>
</comment>
<accession>A0A2P5BF29</accession>
<gene>
    <name evidence="6" type="ORF">PanWU01x14_244780</name>
</gene>
<dbReference type="PANTHER" id="PTHR31279">
    <property type="entry name" value="PROTEIN EXORDIUM-LIKE 5"/>
    <property type="match status" value="1"/>
</dbReference>
<evidence type="ECO:0000256" key="2">
    <source>
        <dbReference type="ARBA" id="ARBA00022523"/>
    </source>
</evidence>
<name>A0A2P5BF29_PARAD</name>
<organism evidence="6 7">
    <name type="scientific">Parasponia andersonii</name>
    <name type="common">Sponia andersonii</name>
    <dbReference type="NCBI Taxonomy" id="3476"/>
    <lineage>
        <taxon>Eukaryota</taxon>
        <taxon>Viridiplantae</taxon>
        <taxon>Streptophyta</taxon>
        <taxon>Embryophyta</taxon>
        <taxon>Tracheophyta</taxon>
        <taxon>Spermatophyta</taxon>
        <taxon>Magnoliopsida</taxon>
        <taxon>eudicotyledons</taxon>
        <taxon>Gunneridae</taxon>
        <taxon>Pentapetalae</taxon>
        <taxon>rosids</taxon>
        <taxon>fabids</taxon>
        <taxon>Rosales</taxon>
        <taxon>Cannabaceae</taxon>
        <taxon>Parasponia</taxon>
    </lineage>
</organism>
<evidence type="ECO:0000256" key="4">
    <source>
        <dbReference type="ARBA" id="ARBA00022729"/>
    </source>
</evidence>
<protein>
    <submittedName>
        <fullName evidence="6">Phosphate-induced protein</fullName>
    </submittedName>
</protein>
<evidence type="ECO:0000256" key="1">
    <source>
        <dbReference type="ARBA" id="ARBA00004271"/>
    </source>
</evidence>
<keyword evidence="4" id="KW-0732">Signal</keyword>
<proteinExistence type="inferred from homology"/>
<dbReference type="Pfam" id="PF04674">
    <property type="entry name" value="Phi_1"/>
    <property type="match status" value="1"/>
</dbReference>
<dbReference type="InterPro" id="IPR006766">
    <property type="entry name" value="EXORDIUM-like"/>
</dbReference>
<dbReference type="STRING" id="3476.A0A2P5BF29"/>
<evidence type="ECO:0000313" key="6">
    <source>
        <dbReference type="EMBL" id="PON47394.1"/>
    </source>
</evidence>
<evidence type="ECO:0000313" key="7">
    <source>
        <dbReference type="Proteomes" id="UP000237105"/>
    </source>
</evidence>
<keyword evidence="2" id="KW-0052">Apoplast</keyword>
<comment type="caution">
    <text evidence="6">The sequence shown here is derived from an EMBL/GenBank/DDBJ whole genome shotgun (WGS) entry which is preliminary data.</text>
</comment>